<name>A0A0W1ACX7_9GAMM</name>
<dbReference type="EMBL" id="LNZB01000036">
    <property type="protein sequence ID" value="KTD79221.1"/>
    <property type="molecule type" value="Genomic_DNA"/>
</dbReference>
<gene>
    <name evidence="1" type="ORF">Lwal_1293</name>
</gene>
<dbReference type="RefSeq" id="WP_058480002.1">
    <property type="nucleotide sequence ID" value="NZ_CAAAIQ010000007.1"/>
</dbReference>
<dbReference type="OrthoDB" id="278697at2"/>
<protein>
    <submittedName>
        <fullName evidence="1">Uncharacterized protein</fullName>
    </submittedName>
</protein>
<comment type="caution">
    <text evidence="1">The sequence shown here is derived from an EMBL/GenBank/DDBJ whole genome shotgun (WGS) entry which is preliminary data.</text>
</comment>
<keyword evidence="2" id="KW-1185">Reference proteome</keyword>
<evidence type="ECO:0000313" key="1">
    <source>
        <dbReference type="EMBL" id="KTD79221.1"/>
    </source>
</evidence>
<dbReference type="AlphaFoldDB" id="A0A0W1ACX7"/>
<proteinExistence type="predicted"/>
<accession>A0A0W1ACX7</accession>
<organism evidence="1 2">
    <name type="scientific">Legionella waltersii</name>
    <dbReference type="NCBI Taxonomy" id="66969"/>
    <lineage>
        <taxon>Bacteria</taxon>
        <taxon>Pseudomonadati</taxon>
        <taxon>Pseudomonadota</taxon>
        <taxon>Gammaproteobacteria</taxon>
        <taxon>Legionellales</taxon>
        <taxon>Legionellaceae</taxon>
        <taxon>Legionella</taxon>
    </lineage>
</organism>
<dbReference type="Proteomes" id="UP000054729">
    <property type="component" value="Unassembled WGS sequence"/>
</dbReference>
<sequence>MITDLHQSITYKNEKLFTRYERDYPNALLAAPVALKELIKFFWLSKKHQQDLLLKPYAKHLQFQCAIHQEMGDIDSMWHTFLLYSKEYQTFCLTHFDGQFIHHEPKEDSTSMVGEIELTYYLEYIEQHLGLSTLKLWFQVTD</sequence>
<reference evidence="1 2" key="1">
    <citation type="submission" date="2015-11" db="EMBL/GenBank/DDBJ databases">
        <title>Genomic analysis of 38 Legionella species identifies large and diverse effector repertoires.</title>
        <authorList>
            <person name="Burstein D."/>
            <person name="Amaro F."/>
            <person name="Zusman T."/>
            <person name="Lifshitz Z."/>
            <person name="Cohen O."/>
            <person name="Gilbert J.A."/>
            <person name="Pupko T."/>
            <person name="Shuman H.A."/>
            <person name="Segal G."/>
        </authorList>
    </citation>
    <scope>NUCLEOTIDE SEQUENCE [LARGE SCALE GENOMIC DNA]</scope>
    <source>
        <strain evidence="1 2">ATCC 51914</strain>
    </source>
</reference>
<evidence type="ECO:0000313" key="2">
    <source>
        <dbReference type="Proteomes" id="UP000054729"/>
    </source>
</evidence>